<gene>
    <name evidence="7" type="ORF">H9928_11755</name>
</gene>
<dbReference type="InterPro" id="IPR026263">
    <property type="entry name" value="Alkaline_phosphatase_prok"/>
</dbReference>
<accession>A0A948TPH1</accession>
<dbReference type="GO" id="GO:0046872">
    <property type="term" value="F:metal ion binding"/>
    <property type="evidence" value="ECO:0007669"/>
    <property type="project" value="UniProtKB-KW"/>
</dbReference>
<evidence type="ECO:0000256" key="6">
    <source>
        <dbReference type="SAM" id="SignalP"/>
    </source>
</evidence>
<protein>
    <submittedName>
        <fullName evidence="7">Alkaline phosphatase family protein</fullName>
    </submittedName>
</protein>
<dbReference type="SUPFAM" id="SSF53649">
    <property type="entry name" value="Alkaline phosphatase-like"/>
    <property type="match status" value="1"/>
</dbReference>
<dbReference type="EMBL" id="JAHLFJ010000107">
    <property type="protein sequence ID" value="MBU3857193.1"/>
    <property type="molecule type" value="Genomic_DNA"/>
</dbReference>
<feature type="signal peptide" evidence="6">
    <location>
        <begin position="1"/>
        <end position="19"/>
    </location>
</feature>
<reference evidence="7" key="1">
    <citation type="journal article" date="2021" name="PeerJ">
        <title>Extensive microbial diversity within the chicken gut microbiome revealed by metagenomics and culture.</title>
        <authorList>
            <person name="Gilroy R."/>
            <person name="Ravi A."/>
            <person name="Getino M."/>
            <person name="Pursley I."/>
            <person name="Horton D.L."/>
            <person name="Alikhan N.F."/>
            <person name="Baker D."/>
            <person name="Gharbi K."/>
            <person name="Hall N."/>
            <person name="Watson M."/>
            <person name="Adriaenssens E.M."/>
            <person name="Foster-Nyarko E."/>
            <person name="Jarju S."/>
            <person name="Secka A."/>
            <person name="Antonio M."/>
            <person name="Oren A."/>
            <person name="Chaudhuri R.R."/>
            <person name="La Ragione R."/>
            <person name="Hildebrand F."/>
            <person name="Pallen M.J."/>
        </authorList>
    </citation>
    <scope>NUCLEOTIDE SEQUENCE</scope>
    <source>
        <strain evidence="7">8470</strain>
    </source>
</reference>
<reference evidence="7" key="2">
    <citation type="submission" date="2021-04" db="EMBL/GenBank/DDBJ databases">
        <authorList>
            <person name="Gilroy R."/>
        </authorList>
    </citation>
    <scope>NUCLEOTIDE SEQUENCE</scope>
    <source>
        <strain evidence="7">8470</strain>
    </source>
</reference>
<feature type="chain" id="PRO_5037093544" evidence="6">
    <location>
        <begin position="20"/>
        <end position="546"/>
    </location>
</feature>
<keyword evidence="1 4" id="KW-0597">Phosphoprotein</keyword>
<evidence type="ECO:0000256" key="2">
    <source>
        <dbReference type="ARBA" id="ARBA00022723"/>
    </source>
</evidence>
<dbReference type="PIRSF" id="PIRSF031924">
    <property type="entry name" value="Pi-irrepressible_AP"/>
    <property type="match status" value="1"/>
</dbReference>
<feature type="binding site" evidence="5">
    <location>
        <begin position="158"/>
        <end position="160"/>
    </location>
    <ligand>
        <name>substrate</name>
    </ligand>
</feature>
<dbReference type="PANTHER" id="PTHR10151:SF120">
    <property type="entry name" value="BIS(5'-ADENOSYL)-TRIPHOSPHATASE"/>
    <property type="match status" value="1"/>
</dbReference>
<evidence type="ECO:0000313" key="7">
    <source>
        <dbReference type="EMBL" id="MBU3857193.1"/>
    </source>
</evidence>
<proteinExistence type="predicted"/>
<evidence type="ECO:0000256" key="5">
    <source>
        <dbReference type="PIRSR" id="PIRSR031924-51"/>
    </source>
</evidence>
<evidence type="ECO:0000256" key="1">
    <source>
        <dbReference type="ARBA" id="ARBA00022553"/>
    </source>
</evidence>
<comment type="caution">
    <text evidence="7">The sequence shown here is derived from an EMBL/GenBank/DDBJ whole genome shotgun (WGS) entry which is preliminary data.</text>
</comment>
<dbReference type="AlphaFoldDB" id="A0A948TPH1"/>
<dbReference type="CDD" id="cd16016">
    <property type="entry name" value="AP-SPAP"/>
    <property type="match status" value="1"/>
</dbReference>
<keyword evidence="2" id="KW-0479">Metal-binding</keyword>
<dbReference type="Proteomes" id="UP000784286">
    <property type="component" value="Unassembled WGS sequence"/>
</dbReference>
<dbReference type="NCBIfam" id="NF042991">
    <property type="entry name" value="alk_phos_PafA"/>
    <property type="match status" value="1"/>
</dbReference>
<name>A0A948TPH1_9BACT</name>
<keyword evidence="3 6" id="KW-0732">Signal</keyword>
<dbReference type="Gene3D" id="3.30.1360.150">
    <property type="match status" value="1"/>
</dbReference>
<evidence type="ECO:0000256" key="4">
    <source>
        <dbReference type="PIRSR" id="PIRSR031924-50"/>
    </source>
</evidence>
<feature type="binding site" evidence="5">
    <location>
        <position position="99"/>
    </location>
    <ligand>
        <name>substrate</name>
    </ligand>
</feature>
<dbReference type="Gene3D" id="3.40.720.10">
    <property type="entry name" value="Alkaline Phosphatase, subunit A"/>
    <property type="match status" value="1"/>
</dbReference>
<dbReference type="GO" id="GO:0004035">
    <property type="term" value="F:alkaline phosphatase activity"/>
    <property type="evidence" value="ECO:0007669"/>
    <property type="project" value="InterPro"/>
</dbReference>
<dbReference type="InterPro" id="IPR017850">
    <property type="entry name" value="Alkaline_phosphatase_core_sf"/>
</dbReference>
<evidence type="ECO:0000256" key="3">
    <source>
        <dbReference type="ARBA" id="ARBA00022729"/>
    </source>
</evidence>
<evidence type="ECO:0000313" key="8">
    <source>
        <dbReference type="Proteomes" id="UP000784286"/>
    </source>
</evidence>
<organism evidence="7 8">
    <name type="scientific">Candidatus Phocaeicola excrementipullorum</name>
    <dbReference type="NCBI Taxonomy" id="2838731"/>
    <lineage>
        <taxon>Bacteria</taxon>
        <taxon>Pseudomonadati</taxon>
        <taxon>Bacteroidota</taxon>
        <taxon>Bacteroidia</taxon>
        <taxon>Bacteroidales</taxon>
        <taxon>Bacteroidaceae</taxon>
        <taxon>Phocaeicola</taxon>
    </lineage>
</organism>
<dbReference type="Pfam" id="PF01663">
    <property type="entry name" value="Phosphodiest"/>
    <property type="match status" value="1"/>
</dbReference>
<sequence>MKKLIIAFLAFLCAGTGLKAQTNEVSRPKLVVGIVVDQMRWDYLYRFYPRFTEGGFKRLMNEGFSCDNTMLDYIPTVTAIGHSSVYTGSVPSIHGIAGNNFYKDGKEVYCTDDAEVTGVGSDSPAGKMSPRNLLVTTIGDELKLATNFRSKVIGVALKDRASILPAGHTPNAAYWFDDATGKFISSSYYMKTLPEWVNEFNRQDLAKKMLEQNWNTLYPIETYAESTADDTPFETPSEKSGKPTLPMKTAPMFKKSGYGVIRVTPYGNTLTMEMAKAALKEEKLGQGNATDMLTVSFSSTDYVGHQFGTYAVETEDTYLRLDKDLADFFRTLDETVGKGNYLLFLTADHAAAHNFTFMKAHQIPADGWVCPETKKVLNDHLQKSFKTDFQPVRNILNYQVFFDKEKIASAGLDLQKIKDASISFLKNFKEFAYVADMENLSEATLPAIVRERAINGYNRLRSGDIQLIMQPGYYEIGSPSETGGTQHGVWNPYDAHIPLIFMGWNIQPGNTMRPVHMTDIAPTVCALLRIQMPNGCIGNAITDVIE</sequence>
<dbReference type="PANTHER" id="PTHR10151">
    <property type="entry name" value="ECTONUCLEOTIDE PYROPHOSPHATASE/PHOSPHODIESTERASE"/>
    <property type="match status" value="1"/>
</dbReference>
<dbReference type="InterPro" id="IPR002591">
    <property type="entry name" value="Phosphodiest/P_Trfase"/>
</dbReference>
<feature type="active site" description="Phosphothreonine intermediate" evidence="4">
    <location>
        <position position="78"/>
    </location>
</feature>